<dbReference type="PANTHER" id="PTHR33164:SF43">
    <property type="entry name" value="HTH-TYPE TRANSCRIPTIONAL REPRESSOR YETL"/>
    <property type="match status" value="1"/>
</dbReference>
<dbReference type="AlphaFoldDB" id="U1LMV6"/>
<dbReference type="Gene3D" id="1.10.10.10">
    <property type="entry name" value="Winged helix-like DNA-binding domain superfamily/Winged helix DNA-binding domain"/>
    <property type="match status" value="1"/>
</dbReference>
<keyword evidence="3" id="KW-1185">Reference proteome</keyword>
<comment type="caution">
    <text evidence="2">The sequence shown here is derived from an EMBL/GenBank/DDBJ whole genome shotgun (WGS) entry which is preliminary data.</text>
</comment>
<name>U1LMV6_9MICO</name>
<proteinExistence type="predicted"/>
<dbReference type="OrthoDB" id="8635520at2"/>
<protein>
    <recommendedName>
        <fullName evidence="1">HTH marR-type domain-containing protein</fullName>
    </recommendedName>
</protein>
<dbReference type="SUPFAM" id="SSF46785">
    <property type="entry name" value="Winged helix' DNA-binding domain"/>
    <property type="match status" value="1"/>
</dbReference>
<dbReference type="GO" id="GO:0003700">
    <property type="term" value="F:DNA-binding transcription factor activity"/>
    <property type="evidence" value="ECO:0007669"/>
    <property type="project" value="InterPro"/>
</dbReference>
<dbReference type="EMBL" id="ASHR01000035">
    <property type="protein sequence ID" value="ERG63257.1"/>
    <property type="molecule type" value="Genomic_DNA"/>
</dbReference>
<dbReference type="InterPro" id="IPR036388">
    <property type="entry name" value="WH-like_DNA-bd_sf"/>
</dbReference>
<dbReference type="PROSITE" id="PS50995">
    <property type="entry name" value="HTH_MARR_2"/>
    <property type="match status" value="1"/>
</dbReference>
<dbReference type="InterPro" id="IPR036390">
    <property type="entry name" value="WH_DNA-bd_sf"/>
</dbReference>
<evidence type="ECO:0000313" key="3">
    <source>
        <dbReference type="Proteomes" id="UP000016462"/>
    </source>
</evidence>
<dbReference type="Pfam" id="PF12802">
    <property type="entry name" value="MarR_2"/>
    <property type="match status" value="1"/>
</dbReference>
<evidence type="ECO:0000259" key="1">
    <source>
        <dbReference type="PROSITE" id="PS50995"/>
    </source>
</evidence>
<sequence length="161" mass="17722">MSAARGKPTASQTWREYFEGSSLLENELERRLKEAADMDLGEFNILLVLHEAEGSRMRMGDLARAIAFAPGRLTYRVAALERSGLVRREQSPTDRRGTEAVLTDAGRQRLRKARPVHARHVEELFLGGLDDEAIAVLHRVFGPLRSSLLGRGAADASGAAE</sequence>
<dbReference type="SMART" id="SM00347">
    <property type="entry name" value="HTH_MARR"/>
    <property type="match status" value="1"/>
</dbReference>
<dbReference type="InterPro" id="IPR039422">
    <property type="entry name" value="MarR/SlyA-like"/>
</dbReference>
<accession>U1LMV6</accession>
<dbReference type="RefSeq" id="WP_021011498.1">
    <property type="nucleotide sequence ID" value="NZ_ASHR01000035.1"/>
</dbReference>
<dbReference type="Proteomes" id="UP000016462">
    <property type="component" value="Unassembled WGS sequence"/>
</dbReference>
<evidence type="ECO:0000313" key="2">
    <source>
        <dbReference type="EMBL" id="ERG63257.1"/>
    </source>
</evidence>
<feature type="domain" description="HTH marR-type" evidence="1">
    <location>
        <begin position="1"/>
        <end position="146"/>
    </location>
</feature>
<dbReference type="PANTHER" id="PTHR33164">
    <property type="entry name" value="TRANSCRIPTIONAL REGULATOR, MARR FAMILY"/>
    <property type="match status" value="1"/>
</dbReference>
<organism evidence="2 3">
    <name type="scientific">Agrococcus pavilionensis RW1</name>
    <dbReference type="NCBI Taxonomy" id="1330458"/>
    <lineage>
        <taxon>Bacteria</taxon>
        <taxon>Bacillati</taxon>
        <taxon>Actinomycetota</taxon>
        <taxon>Actinomycetes</taxon>
        <taxon>Micrococcales</taxon>
        <taxon>Microbacteriaceae</taxon>
        <taxon>Agrococcus</taxon>
    </lineage>
</organism>
<gene>
    <name evidence="2" type="ORF">L332_02165</name>
</gene>
<reference evidence="2 3" key="1">
    <citation type="journal article" date="2013" name="Genome Announc.">
        <title>First draft genome sequence from a member of the genus agrococcus, isolated from modern microbialites.</title>
        <authorList>
            <person name="White R.A.III."/>
            <person name="Grassa C.J."/>
            <person name="Suttle C.A."/>
        </authorList>
    </citation>
    <scope>NUCLEOTIDE SEQUENCE [LARGE SCALE GENOMIC DNA]</scope>
    <source>
        <strain evidence="2 3">RW1</strain>
    </source>
</reference>
<dbReference type="GO" id="GO:0006950">
    <property type="term" value="P:response to stress"/>
    <property type="evidence" value="ECO:0007669"/>
    <property type="project" value="TreeGrafter"/>
</dbReference>
<dbReference type="InterPro" id="IPR000835">
    <property type="entry name" value="HTH_MarR-typ"/>
</dbReference>